<dbReference type="Gene3D" id="3.40.50.2000">
    <property type="entry name" value="Glycogen Phosphorylase B"/>
    <property type="match status" value="2"/>
</dbReference>
<dbReference type="Pfam" id="PF00534">
    <property type="entry name" value="Glycos_transf_1"/>
    <property type="match status" value="1"/>
</dbReference>
<dbReference type="CDD" id="cd03801">
    <property type="entry name" value="GT4_PimA-like"/>
    <property type="match status" value="1"/>
</dbReference>
<evidence type="ECO:0000259" key="3">
    <source>
        <dbReference type="Pfam" id="PF13439"/>
    </source>
</evidence>
<dbReference type="InterPro" id="IPR050194">
    <property type="entry name" value="Glycosyltransferase_grp1"/>
</dbReference>
<dbReference type="InterPro" id="IPR028098">
    <property type="entry name" value="Glyco_trans_4-like_N"/>
</dbReference>
<evidence type="ECO:0000313" key="5">
    <source>
        <dbReference type="Proteomes" id="UP000677668"/>
    </source>
</evidence>
<proteinExistence type="predicted"/>
<dbReference type="InterPro" id="IPR001296">
    <property type="entry name" value="Glyco_trans_1"/>
</dbReference>
<feature type="region of interest" description="Disordered" evidence="1">
    <location>
        <begin position="1"/>
        <end position="28"/>
    </location>
</feature>
<keyword evidence="5" id="KW-1185">Reference proteome</keyword>
<sequence>MTFSNRPGAAGRFTKANPTCPPPNFQTDSGPSMKITLVTREFFPLTGGLQALAAQLGQELQKKGCDFDIITRFTNERKALERHLTESEKDQVTERKSIRTHIIGHSHFSSLFLRHTYALLFRKTAYRLPVSIFSHTYEEKIARVITNTDVVHFLGQGLELLGFAALSAARKLGKPFIVEPCVHPGQWGDHFVDLRLYRQADALIAHTRFEKQFLESHGIASQKIHVLHGFEDRTDGDGSRFRKKYNITGKLVLFLGRRSQDKGYPIAVKAFLDALKDHPDARLVVIGPPDDYQIQVPSPYQNYVIELGLVEECEKHDALAACDVLCVPSAGESFGMVYMEAWRYKKPVIARKIPVLEEINGNYPGGILVENHPEDEKVAEHVSSALSMLLGDMQLCQKLGERGFHIASRFTWENVIERYIMLYQHALETSKKQ</sequence>
<name>A0ABX8B1D9_9BACT</name>
<dbReference type="RefSeq" id="WP_211421692.1">
    <property type="nucleotide sequence ID" value="NZ_CP072642.1"/>
</dbReference>
<dbReference type="Proteomes" id="UP000677668">
    <property type="component" value="Chromosome 1"/>
</dbReference>
<dbReference type="PANTHER" id="PTHR45947:SF3">
    <property type="entry name" value="SULFOQUINOVOSYL TRANSFERASE SQD2"/>
    <property type="match status" value="1"/>
</dbReference>
<dbReference type="Pfam" id="PF13439">
    <property type="entry name" value="Glyco_transf_4"/>
    <property type="match status" value="1"/>
</dbReference>
<evidence type="ECO:0000259" key="2">
    <source>
        <dbReference type="Pfam" id="PF00534"/>
    </source>
</evidence>
<organism evidence="4 5">
    <name type="scientific">Chloracidobacterium sp. N</name>
    <dbReference type="NCBI Taxonomy" id="2821540"/>
    <lineage>
        <taxon>Bacteria</taxon>
        <taxon>Pseudomonadati</taxon>
        <taxon>Acidobacteriota</taxon>
        <taxon>Terriglobia</taxon>
        <taxon>Terriglobales</taxon>
        <taxon>Acidobacteriaceae</taxon>
        <taxon>Chloracidobacterium</taxon>
        <taxon>Chloracidobacterium aggregatum</taxon>
    </lineage>
</organism>
<gene>
    <name evidence="4" type="ORF">J8C05_07915</name>
</gene>
<evidence type="ECO:0000313" key="4">
    <source>
        <dbReference type="EMBL" id="QUV93299.1"/>
    </source>
</evidence>
<accession>A0ABX8B1D9</accession>
<dbReference type="SUPFAM" id="SSF53756">
    <property type="entry name" value="UDP-Glycosyltransferase/glycogen phosphorylase"/>
    <property type="match status" value="1"/>
</dbReference>
<evidence type="ECO:0000256" key="1">
    <source>
        <dbReference type="SAM" id="MobiDB-lite"/>
    </source>
</evidence>
<feature type="domain" description="Glycosyltransferase subfamily 4-like N-terminal" evidence="3">
    <location>
        <begin position="47"/>
        <end position="228"/>
    </location>
</feature>
<feature type="domain" description="Glycosyl transferase family 1" evidence="2">
    <location>
        <begin position="242"/>
        <end position="402"/>
    </location>
</feature>
<protein>
    <submittedName>
        <fullName evidence="4">Glycosyltransferase family 4 protein</fullName>
    </submittedName>
</protein>
<reference evidence="4 5" key="1">
    <citation type="submission" date="2021-03" db="EMBL/GenBank/DDBJ databases">
        <title>Genomic and phenotypic characterization of Chloracidobacterium isolates provides evidence for multiple species.</title>
        <authorList>
            <person name="Saini M.K."/>
            <person name="Costas A.M.G."/>
            <person name="Tank M."/>
            <person name="Bryant D.A."/>
        </authorList>
    </citation>
    <scope>NUCLEOTIDE SEQUENCE [LARGE SCALE GENOMIC DNA]</scope>
    <source>
        <strain evidence="4 5">N</strain>
    </source>
</reference>
<dbReference type="EMBL" id="CP072642">
    <property type="protein sequence ID" value="QUV93299.1"/>
    <property type="molecule type" value="Genomic_DNA"/>
</dbReference>
<dbReference type="PANTHER" id="PTHR45947">
    <property type="entry name" value="SULFOQUINOVOSYL TRANSFERASE SQD2"/>
    <property type="match status" value="1"/>
</dbReference>